<keyword evidence="2" id="KW-1185">Reference proteome</keyword>
<protein>
    <submittedName>
        <fullName evidence="1">Uncharacterized protein</fullName>
    </submittedName>
</protein>
<name>A0ACD3AH74_9AGAR</name>
<gene>
    <name evidence="1" type="ORF">BDN72DRAFT_881041</name>
</gene>
<organism evidence="1 2">
    <name type="scientific">Pluteus cervinus</name>
    <dbReference type="NCBI Taxonomy" id="181527"/>
    <lineage>
        <taxon>Eukaryota</taxon>
        <taxon>Fungi</taxon>
        <taxon>Dikarya</taxon>
        <taxon>Basidiomycota</taxon>
        <taxon>Agaricomycotina</taxon>
        <taxon>Agaricomycetes</taxon>
        <taxon>Agaricomycetidae</taxon>
        <taxon>Agaricales</taxon>
        <taxon>Pluteineae</taxon>
        <taxon>Pluteaceae</taxon>
        <taxon>Pluteus</taxon>
    </lineage>
</organism>
<evidence type="ECO:0000313" key="1">
    <source>
        <dbReference type="EMBL" id="TFK65238.1"/>
    </source>
</evidence>
<dbReference type="Proteomes" id="UP000308600">
    <property type="component" value="Unassembled WGS sequence"/>
</dbReference>
<proteinExistence type="predicted"/>
<evidence type="ECO:0000313" key="2">
    <source>
        <dbReference type="Proteomes" id="UP000308600"/>
    </source>
</evidence>
<sequence length="270" mass="30946">MITTASDLPFERIQEILTISAESSLKQAATLSRISRHVHELIKPVLFRTLVCWDEEVTWPCEPDTEWLESNGKYIKNLLWGIDGRSADALLNYCPNLTKVAIWLEYHLPSFLEPLSRLRPHRLSIDINDLFEGPFDRDHAQLPIFTNLTHLELAVSCENWEAIEGIQYLPKLTCFSLPQSTSVCSIVQNALERCKHLEFLVLYSDRGPRRVDEEEVAVEVPLSPETQSIGDPRVVSLMCAYVEEWEVGAQGGRDMWSLAQEIVERRTRNL</sequence>
<accession>A0ACD3AH74</accession>
<dbReference type="EMBL" id="ML208443">
    <property type="protein sequence ID" value="TFK65238.1"/>
    <property type="molecule type" value="Genomic_DNA"/>
</dbReference>
<reference evidence="1 2" key="1">
    <citation type="journal article" date="2019" name="Nat. Ecol. Evol.">
        <title>Megaphylogeny resolves global patterns of mushroom evolution.</title>
        <authorList>
            <person name="Varga T."/>
            <person name="Krizsan K."/>
            <person name="Foldi C."/>
            <person name="Dima B."/>
            <person name="Sanchez-Garcia M."/>
            <person name="Sanchez-Ramirez S."/>
            <person name="Szollosi G.J."/>
            <person name="Szarkandi J.G."/>
            <person name="Papp V."/>
            <person name="Albert L."/>
            <person name="Andreopoulos W."/>
            <person name="Angelini C."/>
            <person name="Antonin V."/>
            <person name="Barry K.W."/>
            <person name="Bougher N.L."/>
            <person name="Buchanan P."/>
            <person name="Buyck B."/>
            <person name="Bense V."/>
            <person name="Catcheside P."/>
            <person name="Chovatia M."/>
            <person name="Cooper J."/>
            <person name="Damon W."/>
            <person name="Desjardin D."/>
            <person name="Finy P."/>
            <person name="Geml J."/>
            <person name="Haridas S."/>
            <person name="Hughes K."/>
            <person name="Justo A."/>
            <person name="Karasinski D."/>
            <person name="Kautmanova I."/>
            <person name="Kiss B."/>
            <person name="Kocsube S."/>
            <person name="Kotiranta H."/>
            <person name="LaButti K.M."/>
            <person name="Lechner B.E."/>
            <person name="Liimatainen K."/>
            <person name="Lipzen A."/>
            <person name="Lukacs Z."/>
            <person name="Mihaltcheva S."/>
            <person name="Morgado L.N."/>
            <person name="Niskanen T."/>
            <person name="Noordeloos M.E."/>
            <person name="Ohm R.A."/>
            <person name="Ortiz-Santana B."/>
            <person name="Ovrebo C."/>
            <person name="Racz N."/>
            <person name="Riley R."/>
            <person name="Savchenko A."/>
            <person name="Shiryaev A."/>
            <person name="Soop K."/>
            <person name="Spirin V."/>
            <person name="Szebenyi C."/>
            <person name="Tomsovsky M."/>
            <person name="Tulloss R.E."/>
            <person name="Uehling J."/>
            <person name="Grigoriev I.V."/>
            <person name="Vagvolgyi C."/>
            <person name="Papp T."/>
            <person name="Martin F.M."/>
            <person name="Miettinen O."/>
            <person name="Hibbett D.S."/>
            <person name="Nagy L.G."/>
        </authorList>
    </citation>
    <scope>NUCLEOTIDE SEQUENCE [LARGE SCALE GENOMIC DNA]</scope>
    <source>
        <strain evidence="1 2">NL-1719</strain>
    </source>
</reference>